<keyword evidence="5 6" id="KW-0408">Iron</keyword>
<dbReference type="InterPro" id="IPR036396">
    <property type="entry name" value="Cyt_P450_sf"/>
</dbReference>
<dbReference type="CDD" id="cd09817">
    <property type="entry name" value="linoleate_diol_synthase_like"/>
    <property type="match status" value="1"/>
</dbReference>
<feature type="region of interest" description="Disordered" evidence="7">
    <location>
        <begin position="237"/>
        <end position="272"/>
    </location>
</feature>
<accession>R9P178</accession>
<dbReference type="InterPro" id="IPR037120">
    <property type="entry name" value="Haem_peroxidase_sf_animal"/>
</dbReference>
<protein>
    <submittedName>
        <fullName evidence="8">Fatty acid oxygenase</fullName>
    </submittedName>
</protein>
<keyword evidence="4" id="KW-0560">Oxidoreductase</keyword>
<evidence type="ECO:0000256" key="6">
    <source>
        <dbReference type="PIRSR" id="PIRSR619791-2"/>
    </source>
</evidence>
<dbReference type="GO" id="GO:0004497">
    <property type="term" value="F:monooxygenase activity"/>
    <property type="evidence" value="ECO:0007669"/>
    <property type="project" value="InterPro"/>
</dbReference>
<dbReference type="GO" id="GO:0016705">
    <property type="term" value="F:oxidoreductase activity, acting on paired donors, with incorporation or reduction of molecular oxygen"/>
    <property type="evidence" value="ECO:0007669"/>
    <property type="project" value="InterPro"/>
</dbReference>
<dbReference type="GeneID" id="24107703"/>
<dbReference type="STRING" id="1305764.R9P178"/>
<dbReference type="GO" id="GO:0020037">
    <property type="term" value="F:heme binding"/>
    <property type="evidence" value="ECO:0007669"/>
    <property type="project" value="InterPro"/>
</dbReference>
<keyword evidence="2 6" id="KW-0479">Metal-binding</keyword>
<evidence type="ECO:0000256" key="3">
    <source>
        <dbReference type="ARBA" id="ARBA00022964"/>
    </source>
</evidence>
<dbReference type="AlphaFoldDB" id="R9P178"/>
<dbReference type="HOGENOM" id="CLU_002329_0_0_1"/>
<reference evidence="9" key="1">
    <citation type="journal article" date="2013" name="Genome Announc.">
        <title>Draft genome sequence of the basidiomycetous yeast-like fungus Pseudozyma hubeiensis SY62, which produces an abundant amount of the biosurfactant mannosylerythritol lipids.</title>
        <authorList>
            <person name="Konishi M."/>
            <person name="Hatada Y."/>
            <person name="Horiuchi J."/>
        </authorList>
    </citation>
    <scope>NUCLEOTIDE SEQUENCE [LARGE SCALE GENOMIC DNA]</scope>
    <source>
        <strain evidence="9">SY62</strain>
    </source>
</reference>
<dbReference type="InterPro" id="IPR050783">
    <property type="entry name" value="Oxylipin_biosynth_metab"/>
</dbReference>
<dbReference type="GO" id="GO:0005506">
    <property type="term" value="F:iron ion binding"/>
    <property type="evidence" value="ECO:0007669"/>
    <property type="project" value="InterPro"/>
</dbReference>
<dbReference type="GO" id="GO:0004601">
    <property type="term" value="F:peroxidase activity"/>
    <property type="evidence" value="ECO:0007669"/>
    <property type="project" value="InterPro"/>
</dbReference>
<dbReference type="PANTHER" id="PTHR11903:SF37">
    <property type="entry name" value="PSI-PRODUCING OXYGENASE A"/>
    <property type="match status" value="1"/>
</dbReference>
<dbReference type="eggNOG" id="KOG2408">
    <property type="taxonomic scope" value="Eukaryota"/>
</dbReference>
<proteinExistence type="predicted"/>
<dbReference type="GO" id="GO:0051213">
    <property type="term" value="F:dioxygenase activity"/>
    <property type="evidence" value="ECO:0007669"/>
    <property type="project" value="UniProtKB-KW"/>
</dbReference>
<evidence type="ECO:0000313" key="9">
    <source>
        <dbReference type="Proteomes" id="UP000014071"/>
    </source>
</evidence>
<evidence type="ECO:0000256" key="1">
    <source>
        <dbReference type="ARBA" id="ARBA00022617"/>
    </source>
</evidence>
<dbReference type="SUPFAM" id="SSF48264">
    <property type="entry name" value="Cytochrome P450"/>
    <property type="match status" value="1"/>
</dbReference>
<feature type="binding site" description="axial binding residue" evidence="6">
    <location>
        <position position="477"/>
    </location>
    <ligand>
        <name>heme b</name>
        <dbReference type="ChEBI" id="CHEBI:60344"/>
    </ligand>
    <ligandPart>
        <name>Fe</name>
        <dbReference type="ChEBI" id="CHEBI:18248"/>
    </ligandPart>
</feature>
<evidence type="ECO:0000256" key="4">
    <source>
        <dbReference type="ARBA" id="ARBA00023002"/>
    </source>
</evidence>
<dbReference type="Pfam" id="PF03098">
    <property type="entry name" value="An_peroxidase"/>
    <property type="match status" value="2"/>
</dbReference>
<dbReference type="GO" id="GO:0006631">
    <property type="term" value="P:fatty acid metabolic process"/>
    <property type="evidence" value="ECO:0007669"/>
    <property type="project" value="UniProtKB-ARBA"/>
</dbReference>
<sequence length="1161" mass="128455">MLETSQGERQCILAPFSPTKRRGLLRRLCEQVEEKLAPQPASELIRCGIADQQGPVGPPGKKSLLPECFACSAAHGLERHLVLLVTIATMATTTTEKMAQVKTFVRDKVSQTTDAAGLSVHDARIKGQNTMRQAQQKTASASNTSIESLQFLMDKLNRSGIVNDAKLLGQAPNLLISGLTGGGLDDRKLLLEQIVTLLSGLPASSHISQVLSDTLIKIIWGDLPHPAVSFMGPEHRFRRPDGSDNNIQNPNLGASGQPYSRNVQRTHPQPVNLPDPGTVYDLLLARDDFEPHPSGISSLLFNFANIIIHDIFSTTREPGARSAYNQHSSYLDLQVVYGANKDEQRRVRTGALGLLKSDAIGDWRLAMMPPATAALGILLSRNHNVIAKRLYEVNENQRFDNLKDEALDDELFGTARLVNCGLFLHIILRDYIPVILNTNDSEWFVDPLNPIKDLGGALDRGNGNSVAAEFSVLYRWHAAVSQNDEKWMNDFLESQFPGQRPEDVDPMEFLGAAAGLKKTFQDADPSEWNLHGWERDEQGKFDDGLLAQIIKDAVSDVAGAFRARGHPSWFRPIEILGMITARKDWALCTMNEFRHFLGLKTYSSFSEWNPDPKISQAAEMLYGDIDNLELYPGLMAEEAKPSIPGSGLCPGYTISRGILSDAAALTRGDRFYTNDFSTSNLTSSGYLYCTTPQPGSHGLMGKLIMTTLPGQFPHNSIYALYPFRVPETTVGILKEKRLIEHYDTSYPAPARHWFSVESYSATKDIIEDSRYFVALPPMSYDEGLMTSALASIPRWQDEVTDYYSINVNTVMNTRSIPFSNSGRQHIVDLLEVVNTVSAQFTSRLFALPTPGSHGLHLGMSPEQLSATLAKPLAYAMYGSFDSQGHQTWQLEEESEACMRRLKTLIWARLHTVDGILSPVFSLVQNISNLVGGPGNIAANDMARHFYHTLFASGKSNDELVKDCLHMMVSLTATHSLVLMQTFKWFFREENADHLSAMHQLAHKNDPASNSEMRHRLMEAYRLNAITPPQAKFALQAVALPDVGGDKKFVQVGDGVYIPPSALYRDPQLSKEPERFNPNGSLPVRLGLGDAPSQSILEVALPAIAKQFFKHSGLRMAPSGSPPVVNDAGPTPNQKLPYFVSNHGLEYPLPIDTSMHVIYNVR</sequence>
<dbReference type="RefSeq" id="XP_012188424.1">
    <property type="nucleotide sequence ID" value="XM_012333034.1"/>
</dbReference>
<keyword evidence="1 6" id="KW-0349">Heme</keyword>
<dbReference type="InterPro" id="IPR019791">
    <property type="entry name" value="Haem_peroxidase_animal"/>
</dbReference>
<evidence type="ECO:0000313" key="8">
    <source>
        <dbReference type="EMBL" id="GAC94837.1"/>
    </source>
</evidence>
<dbReference type="SUPFAM" id="SSF48113">
    <property type="entry name" value="Heme-dependent peroxidases"/>
    <property type="match status" value="1"/>
</dbReference>
<evidence type="ECO:0000256" key="5">
    <source>
        <dbReference type="ARBA" id="ARBA00023004"/>
    </source>
</evidence>
<dbReference type="PROSITE" id="PS50292">
    <property type="entry name" value="PEROXIDASE_3"/>
    <property type="match status" value="1"/>
</dbReference>
<dbReference type="InterPro" id="IPR010255">
    <property type="entry name" value="Haem_peroxidase_sf"/>
</dbReference>
<keyword evidence="9" id="KW-1185">Reference proteome</keyword>
<dbReference type="Proteomes" id="UP000014071">
    <property type="component" value="Unassembled WGS sequence"/>
</dbReference>
<evidence type="ECO:0000256" key="7">
    <source>
        <dbReference type="SAM" id="MobiDB-lite"/>
    </source>
</evidence>
<keyword evidence="3" id="KW-0223">Dioxygenase</keyword>
<dbReference type="InterPro" id="IPR034812">
    <property type="entry name" value="Ppo-like_N"/>
</dbReference>
<dbReference type="PANTHER" id="PTHR11903">
    <property type="entry name" value="PROSTAGLANDIN G/H SYNTHASE"/>
    <property type="match status" value="1"/>
</dbReference>
<name>R9P178_PSEHS</name>
<gene>
    <name evidence="8" type="ORF">PHSY_002410</name>
</gene>
<dbReference type="EMBL" id="DF238786">
    <property type="protein sequence ID" value="GAC94837.1"/>
    <property type="molecule type" value="Genomic_DNA"/>
</dbReference>
<organism evidence="8 9">
    <name type="scientific">Pseudozyma hubeiensis (strain SY62)</name>
    <name type="common">Yeast</name>
    <dbReference type="NCBI Taxonomy" id="1305764"/>
    <lineage>
        <taxon>Eukaryota</taxon>
        <taxon>Fungi</taxon>
        <taxon>Dikarya</taxon>
        <taxon>Basidiomycota</taxon>
        <taxon>Ustilaginomycotina</taxon>
        <taxon>Ustilaginomycetes</taxon>
        <taxon>Ustilaginales</taxon>
        <taxon>Ustilaginaceae</taxon>
        <taxon>Pseudozyma</taxon>
    </lineage>
</organism>
<feature type="compositionally biased region" description="Polar residues" evidence="7">
    <location>
        <begin position="243"/>
        <end position="269"/>
    </location>
</feature>
<dbReference type="OrthoDB" id="823504at2759"/>
<dbReference type="GO" id="GO:0006979">
    <property type="term" value="P:response to oxidative stress"/>
    <property type="evidence" value="ECO:0007669"/>
    <property type="project" value="InterPro"/>
</dbReference>
<dbReference type="Gene3D" id="1.10.640.10">
    <property type="entry name" value="Haem peroxidase domain superfamily, animal type"/>
    <property type="match status" value="1"/>
</dbReference>
<dbReference type="Gene3D" id="1.10.630.10">
    <property type="entry name" value="Cytochrome P450"/>
    <property type="match status" value="1"/>
</dbReference>
<evidence type="ECO:0000256" key="2">
    <source>
        <dbReference type="ARBA" id="ARBA00022723"/>
    </source>
</evidence>